<dbReference type="RefSeq" id="WP_200595169.1">
    <property type="nucleotide sequence ID" value="NZ_JAEPBG010000010.1"/>
</dbReference>
<feature type="short sequence motif" description="TonB C-terminal box" evidence="12">
    <location>
        <begin position="667"/>
        <end position="684"/>
    </location>
</feature>
<feature type="domain" description="TonB-dependent receptor-like beta-barrel" evidence="16">
    <location>
        <begin position="233"/>
        <end position="649"/>
    </location>
</feature>
<dbReference type="InterPro" id="IPR037066">
    <property type="entry name" value="Plug_dom_sf"/>
</dbReference>
<comment type="subcellular location">
    <subcellularLocation>
        <location evidence="1 11">Cell outer membrane</location>
        <topology evidence="1 11">Multi-pass membrane protein</topology>
    </subcellularLocation>
</comment>
<dbReference type="AlphaFoldDB" id="A0A934SV38"/>
<evidence type="ECO:0000256" key="2">
    <source>
        <dbReference type="ARBA" id="ARBA00009810"/>
    </source>
</evidence>
<feature type="chain" id="PRO_5037182546" evidence="15">
    <location>
        <begin position="25"/>
        <end position="684"/>
    </location>
</feature>
<evidence type="ECO:0000256" key="4">
    <source>
        <dbReference type="ARBA" id="ARBA00022452"/>
    </source>
</evidence>
<evidence type="ECO:0000256" key="6">
    <source>
        <dbReference type="ARBA" id="ARBA00022729"/>
    </source>
</evidence>
<evidence type="ECO:0000259" key="17">
    <source>
        <dbReference type="Pfam" id="PF07715"/>
    </source>
</evidence>
<dbReference type="InterPro" id="IPR036942">
    <property type="entry name" value="Beta-barrel_TonB_sf"/>
</dbReference>
<accession>A0A934SV38</accession>
<evidence type="ECO:0000256" key="11">
    <source>
        <dbReference type="PROSITE-ProRule" id="PRU01360"/>
    </source>
</evidence>
<dbReference type="InterPro" id="IPR039426">
    <property type="entry name" value="TonB-dep_rcpt-like"/>
</dbReference>
<dbReference type="Gene3D" id="2.40.170.20">
    <property type="entry name" value="TonB-dependent receptor, beta-barrel domain"/>
    <property type="match status" value="1"/>
</dbReference>
<sequence>MPLRRSTLSLTIPLILAAWQPAQAQQSEKSLDEVVVSANRGEQRRFDAPAAIDAVQVDTLRAGSPLVNLSELLSSVPGVEIRERQNYAQDLQMSIRGFGTRSTFGVRGIRILVDGIPATMPDGQGQLSSIDLHSAKRIEVLRGPLAQLYGNASGGVVQVFSQDPPVSSKPVFAAGIGAGSDHQRQWDVSVGGGNETLGATIDATRYRTDGYRDHSAAERNQVNAKLVARSSSSTTITGVFNYLNQPLAQDPLGLTRAQFYANPRQVVPQALAFDTRKTVDQRQAGVLVDHAFSDSDKVSARLYGGTRGVFQTLATQNNGVVDLDRSFGGIGLNWTHKTRIANQPLQWTVGFESDRMQETRQGFQNNGGTPGARSRYEDDNASNSDVFGQLSWAFAPDWEAIAGLRVSRVDLNIGDHLGSNSGGTSYHNTSPVLGAIWHANDRLNLYANVGTGFETPTLAEIAYSPNGSSISNVPNFALQASKSVQAEVGAKLRLERHTLDAALFTARSRDEIVPLINNSGRTVYQNADRVQRRGIEAGWTANWHPLLKTRVAYTLVDAYFDSSYRNGNVTIPSGNKLPGTPEHNLFADVETTVAPGATVALESRFESRTFVDDRNSDAAPGYAVFNLRAGKEVKAGPGTFYVYGRIDNLFDRQYAGSVIVNESNARYYEPAPGRRLFVGLRTRF</sequence>
<dbReference type="SUPFAM" id="SSF56935">
    <property type="entry name" value="Porins"/>
    <property type="match status" value="1"/>
</dbReference>
<dbReference type="PROSITE" id="PS01156">
    <property type="entry name" value="TONB_DEPENDENT_REC_2"/>
    <property type="match status" value="1"/>
</dbReference>
<dbReference type="GO" id="GO:0009279">
    <property type="term" value="C:cell outer membrane"/>
    <property type="evidence" value="ECO:0007669"/>
    <property type="project" value="UniProtKB-SubCell"/>
</dbReference>
<dbReference type="Pfam" id="PF00593">
    <property type="entry name" value="TonB_dep_Rec_b-barrel"/>
    <property type="match status" value="1"/>
</dbReference>
<keyword evidence="5 11" id="KW-0812">Transmembrane</keyword>
<name>A0A934SV38_9BURK</name>
<comment type="similarity">
    <text evidence="2 11 13">Belongs to the TonB-dependent receptor family.</text>
</comment>
<evidence type="ECO:0000256" key="13">
    <source>
        <dbReference type="RuleBase" id="RU003357"/>
    </source>
</evidence>
<dbReference type="InterPro" id="IPR012910">
    <property type="entry name" value="Plug_dom"/>
</dbReference>
<keyword evidence="4 11" id="KW-1134">Transmembrane beta strand</keyword>
<feature type="domain" description="TonB-dependent receptor plug" evidence="17">
    <location>
        <begin position="46"/>
        <end position="156"/>
    </location>
</feature>
<feature type="region of interest" description="Disordered" evidence="14">
    <location>
        <begin position="360"/>
        <end position="380"/>
    </location>
</feature>
<keyword evidence="3 11" id="KW-0813">Transport</keyword>
<protein>
    <submittedName>
        <fullName evidence="18">TonB-dependent receptor</fullName>
    </submittedName>
</protein>
<evidence type="ECO:0000256" key="3">
    <source>
        <dbReference type="ARBA" id="ARBA00022448"/>
    </source>
</evidence>
<evidence type="ECO:0000256" key="10">
    <source>
        <dbReference type="ARBA" id="ARBA00023237"/>
    </source>
</evidence>
<evidence type="ECO:0000256" key="12">
    <source>
        <dbReference type="PROSITE-ProRule" id="PRU10144"/>
    </source>
</evidence>
<evidence type="ECO:0000256" key="14">
    <source>
        <dbReference type="SAM" id="MobiDB-lite"/>
    </source>
</evidence>
<dbReference type="InterPro" id="IPR000531">
    <property type="entry name" value="Beta-barrel_TonB"/>
</dbReference>
<evidence type="ECO:0000256" key="5">
    <source>
        <dbReference type="ARBA" id="ARBA00022692"/>
    </source>
</evidence>
<dbReference type="PROSITE" id="PS52016">
    <property type="entry name" value="TONB_DEPENDENT_REC_3"/>
    <property type="match status" value="1"/>
</dbReference>
<evidence type="ECO:0000256" key="15">
    <source>
        <dbReference type="SAM" id="SignalP"/>
    </source>
</evidence>
<comment type="caution">
    <text evidence="18">The sequence shown here is derived from an EMBL/GenBank/DDBJ whole genome shotgun (WGS) entry which is preliminary data.</text>
</comment>
<dbReference type="Gene3D" id="2.170.130.10">
    <property type="entry name" value="TonB-dependent receptor, plug domain"/>
    <property type="match status" value="1"/>
</dbReference>
<keyword evidence="19" id="KW-1185">Reference proteome</keyword>
<dbReference type="Proteomes" id="UP000622890">
    <property type="component" value="Unassembled WGS sequence"/>
</dbReference>
<evidence type="ECO:0000313" key="19">
    <source>
        <dbReference type="Proteomes" id="UP000622890"/>
    </source>
</evidence>
<feature type="signal peptide" evidence="15">
    <location>
        <begin position="1"/>
        <end position="24"/>
    </location>
</feature>
<evidence type="ECO:0000259" key="16">
    <source>
        <dbReference type="Pfam" id="PF00593"/>
    </source>
</evidence>
<keyword evidence="10 11" id="KW-0998">Cell outer membrane</keyword>
<dbReference type="GO" id="GO:0015344">
    <property type="term" value="F:siderophore uptake transmembrane transporter activity"/>
    <property type="evidence" value="ECO:0007669"/>
    <property type="project" value="TreeGrafter"/>
</dbReference>
<gene>
    <name evidence="18" type="ORF">JJB74_21120</name>
</gene>
<dbReference type="EMBL" id="JAEPBG010000010">
    <property type="protein sequence ID" value="MBK4737130.1"/>
    <property type="molecule type" value="Genomic_DNA"/>
</dbReference>
<dbReference type="CDD" id="cd01347">
    <property type="entry name" value="ligand_gated_channel"/>
    <property type="match status" value="1"/>
</dbReference>
<evidence type="ECO:0000256" key="9">
    <source>
        <dbReference type="ARBA" id="ARBA00023170"/>
    </source>
</evidence>
<organism evidence="18 19">
    <name type="scientific">Noviherbaspirillum pedocola</name>
    <dbReference type="NCBI Taxonomy" id="2801341"/>
    <lineage>
        <taxon>Bacteria</taxon>
        <taxon>Pseudomonadati</taxon>
        <taxon>Pseudomonadota</taxon>
        <taxon>Betaproteobacteria</taxon>
        <taxon>Burkholderiales</taxon>
        <taxon>Oxalobacteraceae</taxon>
        <taxon>Noviherbaspirillum</taxon>
    </lineage>
</organism>
<keyword evidence="8 11" id="KW-0472">Membrane</keyword>
<dbReference type="PANTHER" id="PTHR30069:SF28">
    <property type="entry name" value="TONB-DEPENDENT RECEPTOR YNCD-RELATED"/>
    <property type="match status" value="1"/>
</dbReference>
<keyword evidence="9 18" id="KW-0675">Receptor</keyword>
<dbReference type="InterPro" id="IPR010917">
    <property type="entry name" value="TonB_rcpt_CS"/>
</dbReference>
<keyword evidence="6 15" id="KW-0732">Signal</keyword>
<evidence type="ECO:0000313" key="18">
    <source>
        <dbReference type="EMBL" id="MBK4737130.1"/>
    </source>
</evidence>
<dbReference type="Pfam" id="PF07715">
    <property type="entry name" value="Plug"/>
    <property type="match status" value="1"/>
</dbReference>
<proteinExistence type="inferred from homology"/>
<keyword evidence="7 13" id="KW-0798">TonB box</keyword>
<dbReference type="PANTHER" id="PTHR30069">
    <property type="entry name" value="TONB-DEPENDENT OUTER MEMBRANE RECEPTOR"/>
    <property type="match status" value="1"/>
</dbReference>
<reference evidence="18" key="1">
    <citation type="submission" date="2021-01" db="EMBL/GenBank/DDBJ databases">
        <title>Genome sequence of strain Noviherbaspirillum sp. DKR-6.</title>
        <authorList>
            <person name="Chaudhary D.K."/>
        </authorList>
    </citation>
    <scope>NUCLEOTIDE SEQUENCE</scope>
    <source>
        <strain evidence="18">DKR-6</strain>
    </source>
</reference>
<evidence type="ECO:0000256" key="8">
    <source>
        <dbReference type="ARBA" id="ARBA00023136"/>
    </source>
</evidence>
<dbReference type="GO" id="GO:0044718">
    <property type="term" value="P:siderophore transmembrane transport"/>
    <property type="evidence" value="ECO:0007669"/>
    <property type="project" value="TreeGrafter"/>
</dbReference>
<evidence type="ECO:0000256" key="7">
    <source>
        <dbReference type="ARBA" id="ARBA00023077"/>
    </source>
</evidence>
<evidence type="ECO:0000256" key="1">
    <source>
        <dbReference type="ARBA" id="ARBA00004571"/>
    </source>
</evidence>